<dbReference type="Pfam" id="PF00825">
    <property type="entry name" value="Ribonuclease_P"/>
    <property type="match status" value="1"/>
</dbReference>
<dbReference type="RefSeq" id="WP_093918037.1">
    <property type="nucleotide sequence ID" value="NZ_FONW01000001.1"/>
</dbReference>
<organism evidence="9 10">
    <name type="scientific">Sunxiuqinia elliptica</name>
    <dbReference type="NCBI Taxonomy" id="655355"/>
    <lineage>
        <taxon>Bacteria</taxon>
        <taxon>Pseudomonadati</taxon>
        <taxon>Bacteroidota</taxon>
        <taxon>Bacteroidia</taxon>
        <taxon>Marinilabiliales</taxon>
        <taxon>Prolixibacteraceae</taxon>
        <taxon>Sunxiuqinia</taxon>
    </lineage>
</organism>
<evidence type="ECO:0000256" key="3">
    <source>
        <dbReference type="ARBA" id="ARBA00022722"/>
    </source>
</evidence>
<dbReference type="GO" id="GO:0042781">
    <property type="term" value="F:3'-tRNA processing endoribonuclease activity"/>
    <property type="evidence" value="ECO:0007669"/>
    <property type="project" value="TreeGrafter"/>
</dbReference>
<keyword evidence="6 7" id="KW-0694">RNA-binding</keyword>
<accession>A0A1I2B1P4</accession>
<evidence type="ECO:0000313" key="9">
    <source>
        <dbReference type="EMBL" id="SFE50095.1"/>
    </source>
</evidence>
<comment type="function">
    <text evidence="1 7">RNaseP catalyzes the removal of the 5'-leader sequence from pre-tRNA to produce the mature 5'-terminus. It can also cleave other RNA substrates such as 4.5S RNA. The protein component plays an auxiliary but essential role in vivo by binding to the 5'-leader sequence and broadening the substrate specificity of the ribozyme.</text>
</comment>
<comment type="subunit">
    <text evidence="7">Consists of a catalytic RNA component (M1 or rnpB) and a protein subunit.</text>
</comment>
<dbReference type="GO" id="GO:0001682">
    <property type="term" value="P:tRNA 5'-leader removal"/>
    <property type="evidence" value="ECO:0007669"/>
    <property type="project" value="UniProtKB-UniRule"/>
</dbReference>
<evidence type="ECO:0000256" key="2">
    <source>
        <dbReference type="ARBA" id="ARBA00022694"/>
    </source>
</evidence>
<dbReference type="GO" id="GO:0000049">
    <property type="term" value="F:tRNA binding"/>
    <property type="evidence" value="ECO:0007669"/>
    <property type="project" value="UniProtKB-UniRule"/>
</dbReference>
<keyword evidence="10" id="KW-1185">Reference proteome</keyword>
<dbReference type="EMBL" id="FONW01000001">
    <property type="protein sequence ID" value="SFE50095.1"/>
    <property type="molecule type" value="Genomic_DNA"/>
</dbReference>
<keyword evidence="3 7" id="KW-0540">Nuclease</keyword>
<dbReference type="NCBIfam" id="TIGR00188">
    <property type="entry name" value="rnpA"/>
    <property type="match status" value="1"/>
</dbReference>
<evidence type="ECO:0000256" key="7">
    <source>
        <dbReference type="HAMAP-Rule" id="MF_00227"/>
    </source>
</evidence>
<evidence type="ECO:0000313" key="10">
    <source>
        <dbReference type="Proteomes" id="UP000198964"/>
    </source>
</evidence>
<dbReference type="HAMAP" id="MF_00227">
    <property type="entry name" value="RNase_P"/>
    <property type="match status" value="1"/>
</dbReference>
<dbReference type="EC" id="3.1.26.5" evidence="7 8"/>
<dbReference type="GO" id="GO:0030677">
    <property type="term" value="C:ribonuclease P complex"/>
    <property type="evidence" value="ECO:0007669"/>
    <property type="project" value="TreeGrafter"/>
</dbReference>
<dbReference type="PROSITE" id="PS00648">
    <property type="entry name" value="RIBONUCLEASE_P"/>
    <property type="match status" value="1"/>
</dbReference>
<dbReference type="InterPro" id="IPR000100">
    <property type="entry name" value="RNase_P"/>
</dbReference>
<evidence type="ECO:0000256" key="8">
    <source>
        <dbReference type="NCBIfam" id="TIGR00188"/>
    </source>
</evidence>
<protein>
    <recommendedName>
        <fullName evidence="7 8">Ribonuclease P protein component</fullName>
        <shortName evidence="7">RNase P protein</shortName>
        <shortName evidence="7">RNaseP protein</shortName>
        <ecNumber evidence="7 8">3.1.26.5</ecNumber>
    </recommendedName>
    <alternativeName>
        <fullName evidence="7">Protein C5</fullName>
    </alternativeName>
</protein>
<evidence type="ECO:0000256" key="6">
    <source>
        <dbReference type="ARBA" id="ARBA00022884"/>
    </source>
</evidence>
<keyword evidence="4 7" id="KW-0255">Endonuclease</keyword>
<dbReference type="InterPro" id="IPR014721">
    <property type="entry name" value="Ribsml_uS5_D2-typ_fold_subgr"/>
</dbReference>
<dbReference type="AlphaFoldDB" id="A0A1I2B1P4"/>
<dbReference type="InterPro" id="IPR020539">
    <property type="entry name" value="RNase_P_CS"/>
</dbReference>
<dbReference type="GO" id="GO:0004526">
    <property type="term" value="F:ribonuclease P activity"/>
    <property type="evidence" value="ECO:0007669"/>
    <property type="project" value="UniProtKB-UniRule"/>
</dbReference>
<dbReference type="PANTHER" id="PTHR33992:SF1">
    <property type="entry name" value="RIBONUCLEASE P PROTEIN COMPONENT"/>
    <property type="match status" value="1"/>
</dbReference>
<evidence type="ECO:0000256" key="1">
    <source>
        <dbReference type="ARBA" id="ARBA00002663"/>
    </source>
</evidence>
<dbReference type="InterPro" id="IPR020568">
    <property type="entry name" value="Ribosomal_Su5_D2-typ_SF"/>
</dbReference>
<sequence length="126" mass="14864">MNNFKLTKKERLCSTSLIGQLFDQGSSFYVFPLKVVYLKTTLPSHHPVQVSFSVSKKNFKRAVHRNLIKRRMREAYRLNKPAFYARIPEGEQLAMMIIYSCKEEKDFKQIEKGMKKVLDKLAESWE</sequence>
<dbReference type="Proteomes" id="UP000198964">
    <property type="component" value="Unassembled WGS sequence"/>
</dbReference>
<evidence type="ECO:0000256" key="5">
    <source>
        <dbReference type="ARBA" id="ARBA00022801"/>
    </source>
</evidence>
<comment type="similarity">
    <text evidence="7">Belongs to the RnpA family.</text>
</comment>
<dbReference type="Gene3D" id="3.30.230.10">
    <property type="match status" value="1"/>
</dbReference>
<evidence type="ECO:0000256" key="4">
    <source>
        <dbReference type="ARBA" id="ARBA00022759"/>
    </source>
</evidence>
<dbReference type="SUPFAM" id="SSF54211">
    <property type="entry name" value="Ribosomal protein S5 domain 2-like"/>
    <property type="match status" value="1"/>
</dbReference>
<gene>
    <name evidence="7" type="primary">rnpA</name>
    <name evidence="9" type="ORF">SAMN05216283_101288</name>
</gene>
<reference evidence="9 10" key="1">
    <citation type="submission" date="2016-10" db="EMBL/GenBank/DDBJ databases">
        <authorList>
            <person name="de Groot N.N."/>
        </authorList>
    </citation>
    <scope>NUCLEOTIDE SEQUENCE [LARGE SCALE GENOMIC DNA]</scope>
    <source>
        <strain evidence="9 10">CGMCC 1.9156</strain>
    </source>
</reference>
<proteinExistence type="inferred from homology"/>
<dbReference type="PANTHER" id="PTHR33992">
    <property type="entry name" value="RIBONUCLEASE P PROTEIN COMPONENT"/>
    <property type="match status" value="1"/>
</dbReference>
<name>A0A1I2B1P4_9BACT</name>
<dbReference type="STRING" id="655355.SAMN05216283_101288"/>
<comment type="catalytic activity">
    <reaction evidence="7">
        <text>Endonucleolytic cleavage of RNA, removing 5'-extranucleotides from tRNA precursor.</text>
        <dbReference type="EC" id="3.1.26.5"/>
    </reaction>
</comment>
<keyword evidence="5 7" id="KW-0378">Hydrolase</keyword>
<keyword evidence="2 7" id="KW-0819">tRNA processing</keyword>